<reference evidence="2" key="1">
    <citation type="journal article" date="2014" name="Front. Microbiol.">
        <title>High frequency of phylogenetically diverse reductive dehalogenase-homologous genes in deep subseafloor sedimentary metagenomes.</title>
        <authorList>
            <person name="Kawai M."/>
            <person name="Futagami T."/>
            <person name="Toyoda A."/>
            <person name="Takaki Y."/>
            <person name="Nishi S."/>
            <person name="Hori S."/>
            <person name="Arai W."/>
            <person name="Tsubouchi T."/>
            <person name="Morono Y."/>
            <person name="Uchiyama I."/>
            <person name="Ito T."/>
            <person name="Fujiyama A."/>
            <person name="Inagaki F."/>
            <person name="Takami H."/>
        </authorList>
    </citation>
    <scope>NUCLEOTIDE SEQUENCE</scope>
    <source>
        <strain evidence="2">Expedition CK06-06</strain>
    </source>
</reference>
<feature type="non-terminal residue" evidence="2">
    <location>
        <position position="1"/>
    </location>
</feature>
<name>X1W1B8_9ZZZZ</name>
<dbReference type="EMBL" id="BARW01036949">
    <property type="protein sequence ID" value="GAJ21680.1"/>
    <property type="molecule type" value="Genomic_DNA"/>
</dbReference>
<dbReference type="AlphaFoldDB" id="X1W1B8"/>
<evidence type="ECO:0000313" key="2">
    <source>
        <dbReference type="EMBL" id="GAJ21680.1"/>
    </source>
</evidence>
<proteinExistence type="predicted"/>
<protein>
    <submittedName>
        <fullName evidence="2">Uncharacterized protein</fullName>
    </submittedName>
</protein>
<feature type="region of interest" description="Disordered" evidence="1">
    <location>
        <begin position="1"/>
        <end position="26"/>
    </location>
</feature>
<sequence length="54" mass="5946">LRGRVYNIGTDDADETPSGPLTLRDTIPNNANETKFFLAAPPTLPEYVVEVRPC</sequence>
<accession>X1W1B8</accession>
<organism evidence="2">
    <name type="scientific">marine sediment metagenome</name>
    <dbReference type="NCBI Taxonomy" id="412755"/>
    <lineage>
        <taxon>unclassified sequences</taxon>
        <taxon>metagenomes</taxon>
        <taxon>ecological metagenomes</taxon>
    </lineage>
</organism>
<gene>
    <name evidence="2" type="ORF">S12H4_57197</name>
</gene>
<evidence type="ECO:0000256" key="1">
    <source>
        <dbReference type="SAM" id="MobiDB-lite"/>
    </source>
</evidence>
<comment type="caution">
    <text evidence="2">The sequence shown here is derived from an EMBL/GenBank/DDBJ whole genome shotgun (WGS) entry which is preliminary data.</text>
</comment>